<dbReference type="InterPro" id="IPR001867">
    <property type="entry name" value="OmpR/PhoB-type_DNA-bd"/>
</dbReference>
<comment type="similarity">
    <text evidence="1">Belongs to the AfsR/DnrI/RedD regulatory family.</text>
</comment>
<keyword evidence="6" id="KW-1185">Reference proteome</keyword>
<proteinExistence type="inferred from homology"/>
<dbReference type="SUPFAM" id="SSF52540">
    <property type="entry name" value="P-loop containing nucleoside triphosphate hydrolases"/>
    <property type="match status" value="1"/>
</dbReference>
<dbReference type="Pfam" id="PF00931">
    <property type="entry name" value="NB-ARC"/>
    <property type="match status" value="1"/>
</dbReference>
<dbReference type="Gene3D" id="1.10.10.10">
    <property type="entry name" value="Winged helix-like DNA-binding domain superfamily/Winged helix DNA-binding domain"/>
    <property type="match status" value="1"/>
</dbReference>
<dbReference type="InterPro" id="IPR005158">
    <property type="entry name" value="BTAD"/>
</dbReference>
<dbReference type="OrthoDB" id="9812579at2"/>
<dbReference type="Gene3D" id="3.40.50.300">
    <property type="entry name" value="P-loop containing nucleotide triphosphate hydrolases"/>
    <property type="match status" value="1"/>
</dbReference>
<dbReference type="RefSeq" id="WP_142103114.1">
    <property type="nucleotide sequence ID" value="NZ_VIGH01000012.1"/>
</dbReference>
<dbReference type="GO" id="GO:0003677">
    <property type="term" value="F:DNA binding"/>
    <property type="evidence" value="ECO:0007669"/>
    <property type="project" value="UniProtKB-UniRule"/>
</dbReference>
<dbReference type="InterPro" id="IPR036388">
    <property type="entry name" value="WH-like_DNA-bd_sf"/>
</dbReference>
<evidence type="ECO:0000256" key="3">
    <source>
        <dbReference type="PROSITE-ProRule" id="PRU01091"/>
    </source>
</evidence>
<dbReference type="PANTHER" id="PTHR47691:SF3">
    <property type="entry name" value="HTH-TYPE TRANSCRIPTIONAL REGULATOR RV0890C-RELATED"/>
    <property type="match status" value="1"/>
</dbReference>
<dbReference type="GO" id="GO:0006355">
    <property type="term" value="P:regulation of DNA-templated transcription"/>
    <property type="evidence" value="ECO:0007669"/>
    <property type="project" value="InterPro"/>
</dbReference>
<dbReference type="Pfam" id="PF00486">
    <property type="entry name" value="Trans_reg_C"/>
    <property type="match status" value="1"/>
</dbReference>
<dbReference type="Pfam" id="PF03704">
    <property type="entry name" value="BTAD"/>
    <property type="match status" value="1"/>
</dbReference>
<dbReference type="InterPro" id="IPR058852">
    <property type="entry name" value="HTH_77"/>
</dbReference>
<dbReference type="Proteomes" id="UP000316256">
    <property type="component" value="Unassembled WGS sequence"/>
</dbReference>
<gene>
    <name evidence="5" type="ORF">FK531_21445</name>
</gene>
<dbReference type="InterPro" id="IPR002182">
    <property type="entry name" value="NB-ARC"/>
</dbReference>
<comment type="caution">
    <text evidence="5">The sequence shown here is derived from an EMBL/GenBank/DDBJ whole genome shotgun (WGS) entry which is preliminary data.</text>
</comment>
<dbReference type="InterPro" id="IPR011990">
    <property type="entry name" value="TPR-like_helical_dom_sf"/>
</dbReference>
<evidence type="ECO:0000256" key="2">
    <source>
        <dbReference type="ARBA" id="ARBA00023125"/>
    </source>
</evidence>
<reference evidence="5 6" key="1">
    <citation type="submission" date="2019-06" db="EMBL/GenBank/DDBJ databases">
        <title>Rhodococcus spaelei sp. nov., isolated from a cave.</title>
        <authorList>
            <person name="Lee S.D."/>
        </authorList>
    </citation>
    <scope>NUCLEOTIDE SEQUENCE [LARGE SCALE GENOMIC DNA]</scope>
    <source>
        <strain evidence="5 6">C9-5</strain>
    </source>
</reference>
<dbReference type="SUPFAM" id="SSF48452">
    <property type="entry name" value="TPR-like"/>
    <property type="match status" value="2"/>
</dbReference>
<dbReference type="GO" id="GO:0000160">
    <property type="term" value="P:phosphorelay signal transduction system"/>
    <property type="evidence" value="ECO:0007669"/>
    <property type="project" value="InterPro"/>
</dbReference>
<keyword evidence="2 3" id="KW-0238">DNA-binding</keyword>
<accession>A0A541AZD7</accession>
<dbReference type="CDD" id="cd15831">
    <property type="entry name" value="BTAD"/>
    <property type="match status" value="1"/>
</dbReference>
<evidence type="ECO:0000313" key="6">
    <source>
        <dbReference type="Proteomes" id="UP000316256"/>
    </source>
</evidence>
<dbReference type="SUPFAM" id="SSF46894">
    <property type="entry name" value="C-terminal effector domain of the bipartite response regulators"/>
    <property type="match status" value="1"/>
</dbReference>
<evidence type="ECO:0000313" key="5">
    <source>
        <dbReference type="EMBL" id="TQF65438.1"/>
    </source>
</evidence>
<organism evidence="5 6">
    <name type="scientific">Rhodococcus spelaei</name>
    <dbReference type="NCBI Taxonomy" id="2546320"/>
    <lineage>
        <taxon>Bacteria</taxon>
        <taxon>Bacillati</taxon>
        <taxon>Actinomycetota</taxon>
        <taxon>Actinomycetes</taxon>
        <taxon>Mycobacteriales</taxon>
        <taxon>Nocardiaceae</taxon>
        <taxon>Rhodococcus</taxon>
    </lineage>
</organism>
<feature type="DNA-binding region" description="OmpR/PhoB-type" evidence="3">
    <location>
        <begin position="1"/>
        <end position="99"/>
    </location>
</feature>
<evidence type="ECO:0000259" key="4">
    <source>
        <dbReference type="PROSITE" id="PS51755"/>
    </source>
</evidence>
<dbReference type="SMART" id="SM01043">
    <property type="entry name" value="BTAD"/>
    <property type="match status" value="1"/>
</dbReference>
<name>A0A541AZD7_9NOCA</name>
<dbReference type="PANTHER" id="PTHR47691">
    <property type="entry name" value="REGULATOR-RELATED"/>
    <property type="match status" value="1"/>
</dbReference>
<dbReference type="Gene3D" id="1.25.40.10">
    <property type="entry name" value="Tetratricopeptide repeat domain"/>
    <property type="match status" value="2"/>
</dbReference>
<dbReference type="EMBL" id="VIGH01000012">
    <property type="protein sequence ID" value="TQF65438.1"/>
    <property type="molecule type" value="Genomic_DNA"/>
</dbReference>
<dbReference type="GO" id="GO:0043531">
    <property type="term" value="F:ADP binding"/>
    <property type="evidence" value="ECO:0007669"/>
    <property type="project" value="InterPro"/>
</dbReference>
<dbReference type="Pfam" id="PF25872">
    <property type="entry name" value="HTH_77"/>
    <property type="match status" value="1"/>
</dbReference>
<dbReference type="InterPro" id="IPR027417">
    <property type="entry name" value="P-loop_NTPase"/>
</dbReference>
<dbReference type="AlphaFoldDB" id="A0A541AZD7"/>
<feature type="domain" description="OmpR/PhoB-type" evidence="4">
    <location>
        <begin position="1"/>
        <end position="99"/>
    </location>
</feature>
<dbReference type="SMART" id="SM00862">
    <property type="entry name" value="Trans_reg_C"/>
    <property type="match status" value="1"/>
</dbReference>
<evidence type="ECO:0000256" key="1">
    <source>
        <dbReference type="ARBA" id="ARBA00005820"/>
    </source>
</evidence>
<dbReference type="PROSITE" id="PS51755">
    <property type="entry name" value="OMPR_PHOB"/>
    <property type="match status" value="1"/>
</dbReference>
<dbReference type="PRINTS" id="PR00364">
    <property type="entry name" value="DISEASERSIST"/>
</dbReference>
<protein>
    <submittedName>
        <fullName evidence="5">AfsR/SARP family transcriptional regulator</fullName>
    </submittedName>
</protein>
<sequence length="941" mass="100112">MPDGLELRVLGPVAAVRDGHQIELGGARQRSLLGALVLAHPHSVSAERLLGQVWHDLAEPKLSSLHVAISKLRDALSPDRARRTDGVLVREGNRYLLAVERERVDAARFEALVQRGADAPADGAVDRYREALALWRGSAYADIAGAEFAAPEIARLSALRLEARKSLLAVELSRGRFAEVATDAEAVVAEYPLDERAWELFVLALYRTGRQSDALAALRRVRAILDDELGIDPGIGLRELEVAVLAQDEALHAVGESVRPEIPRASQLPVPRTRFVGRGADIDTVTALLDDRPLVTLVGPGGVGKTRLAVEVCRSRVDADGPWWVDLGALTDGALLVPAVAAALGLPGVGTVEHLAGVLSSRTTLLILDNCEHVVAETAQAVGALLDRCPQVRVLATSREPLDVDGEELHEVSPLGPDAALDLFAVRAGGVVPGWTLGDTNSDAVRTICRELDGIPLGIELAAAQLRVLSEQQIADGLGDRFTLLQGGSRSTPARQRALADTVDWSYRLLDAEQSELLRRVAVFAESFDISGAAAVGGVASTVAAVAPLTALVRRSLVVVQPGTSPRRYRMLLTIRHFALDRAEPGERAQTEAAHRAHVLARVNAAHPSLYGTRSAVTMRELSGDQAEHRAALVSALAVGDAHYALELSGGLYWFWYRMGRIGEGLGFLTAALDAVAADGRAAEPRLRARALSGVASLTYLTGDRAGAAQAARCAADAWEDSGDGAEASRLTAWLGYFLSMDDAHAEGLGIATRAAERARELGSDFAEADARMVLGMVLRTEGRPIEARTELAIAIAIAERIGNRWAVASSTWAMMKSAMDVGDLDGAMSSARDMQSVLEIDGDVTSWLVLIHTAAAVLARAGHPAEAAVLAGAVQAQGSRIGFLPEWMDPVDGPREAVAIRDALTDEDYRRHTAVGADLGRAQVDALLSDLVEQWVQSSS</sequence>
<dbReference type="InterPro" id="IPR016032">
    <property type="entry name" value="Sig_transdc_resp-reg_C-effctor"/>
</dbReference>